<evidence type="ECO:0000313" key="1">
    <source>
        <dbReference type="EMBL" id="CAH0529734.1"/>
    </source>
</evidence>
<dbReference type="Proteomes" id="UP000838160">
    <property type="component" value="Unassembled WGS sequence"/>
</dbReference>
<evidence type="ECO:0000313" key="2">
    <source>
        <dbReference type="Proteomes" id="UP000838160"/>
    </source>
</evidence>
<evidence type="ECO:0008006" key="3">
    <source>
        <dbReference type="Google" id="ProtNLM"/>
    </source>
</evidence>
<dbReference type="SUPFAM" id="SSF102462">
    <property type="entry name" value="Peptidyl-tRNA hydrolase II"/>
    <property type="match status" value="1"/>
</dbReference>
<reference evidence="1" key="1">
    <citation type="submission" date="2021-12" db="EMBL/GenBank/DDBJ databases">
        <authorList>
            <person name="Rodrigo-Torres L."/>
            <person name="Arahal R. D."/>
            <person name="Lucena T."/>
        </authorList>
    </citation>
    <scope>NUCLEOTIDE SEQUENCE</scope>
    <source>
        <strain evidence="1">CECT 8226</strain>
    </source>
</reference>
<dbReference type="InterPro" id="IPR023476">
    <property type="entry name" value="Pep_tRNA_hydro_II_dom_sf"/>
</dbReference>
<sequence>MSNVFENKIVIIIDDDMNKGVTANRAAVLMSGLAAKHPAIVGKSHITRDNISIEGFTQLPIIILTRPEDKTYSDLIKSTRQAGCYHTMFLRRAEGVRSYADYSESISEDNFDELDIDGVVIYGKRKKVDKLTKNLPSLR</sequence>
<proteinExistence type="predicted"/>
<dbReference type="EMBL" id="CAKLCM010000003">
    <property type="protein sequence ID" value="CAH0529734.1"/>
    <property type="molecule type" value="Genomic_DNA"/>
</dbReference>
<organism evidence="1 2">
    <name type="scientific">Vibrio hippocampi</name>
    <dbReference type="NCBI Taxonomy" id="654686"/>
    <lineage>
        <taxon>Bacteria</taxon>
        <taxon>Pseudomonadati</taxon>
        <taxon>Pseudomonadota</taxon>
        <taxon>Gammaproteobacteria</taxon>
        <taxon>Vibrionales</taxon>
        <taxon>Vibrionaceae</taxon>
        <taxon>Vibrio</taxon>
    </lineage>
</organism>
<keyword evidence="2" id="KW-1185">Reference proteome</keyword>
<dbReference type="RefSeq" id="WP_237486310.1">
    <property type="nucleotide sequence ID" value="NZ_CAKLCM010000003.1"/>
</dbReference>
<accession>A0ABN8DMR5</accession>
<dbReference type="Gene3D" id="3.40.1490.10">
    <property type="entry name" value="Bit1"/>
    <property type="match status" value="1"/>
</dbReference>
<comment type="caution">
    <text evidence="1">The sequence shown here is derived from an EMBL/GenBank/DDBJ whole genome shotgun (WGS) entry which is preliminary data.</text>
</comment>
<protein>
    <recommendedName>
        <fullName evidence="3">DUF2000 domain-containing protein</fullName>
    </recommendedName>
</protein>
<dbReference type="InterPro" id="IPR018988">
    <property type="entry name" value="DUF2000"/>
</dbReference>
<dbReference type="Pfam" id="PF09391">
    <property type="entry name" value="DUF2000"/>
    <property type="match status" value="1"/>
</dbReference>
<name>A0ABN8DMR5_9VIBR</name>
<gene>
    <name evidence="1" type="ORF">VHP8226_03490</name>
</gene>